<evidence type="ECO:0000313" key="1">
    <source>
        <dbReference type="EMBL" id="KAG6585903.1"/>
    </source>
</evidence>
<comment type="caution">
    <text evidence="1">The sequence shown here is derived from an EMBL/GenBank/DDBJ whole genome shotgun (WGS) entry which is preliminary data.</text>
</comment>
<reference evidence="1 2" key="1">
    <citation type="journal article" date="2021" name="Hortic Res">
        <title>The domestication of Cucurbita argyrosperma as revealed by the genome of its wild relative.</title>
        <authorList>
            <person name="Barrera-Redondo J."/>
            <person name="Sanchez-de la Vega G."/>
            <person name="Aguirre-Liguori J.A."/>
            <person name="Castellanos-Morales G."/>
            <person name="Gutierrez-Guerrero Y.T."/>
            <person name="Aguirre-Dugua X."/>
            <person name="Aguirre-Planter E."/>
            <person name="Tenaillon M.I."/>
            <person name="Lira-Saade R."/>
            <person name="Eguiarte L.E."/>
        </authorList>
    </citation>
    <scope>NUCLEOTIDE SEQUENCE [LARGE SCALE GENOMIC DNA]</scope>
    <source>
        <strain evidence="1">JBR-2021</strain>
    </source>
</reference>
<gene>
    <name evidence="1" type="ORF">SDJN03_18636</name>
</gene>
<dbReference type="EMBL" id="JAGKQH010000012">
    <property type="protein sequence ID" value="KAG6585903.1"/>
    <property type="molecule type" value="Genomic_DNA"/>
</dbReference>
<dbReference type="Proteomes" id="UP000685013">
    <property type="component" value="Chromosome 12"/>
</dbReference>
<name>A0AAV6MT86_9ROSI</name>
<sequence length="214" mass="23654">MPCFLSLGVRSESGICHGYEFKEGSEIKRQPQCPLPGYTVGLILITIMATKYVYLGFALFSGLALAALSLDSIPAGYKEAAKVINKSKCKMKGITSSGNRPSTDSIPAAEITMLIQQVRMRKSCIVSDDRKASSPYHSMGFESDTNQAINVLIKRKTDRYWIFTALWGWLVSTFNPLARVQEKSVEITADPFGKAEQTLILRALLYLSLVPFLS</sequence>
<dbReference type="AlphaFoldDB" id="A0AAV6MT86"/>
<organism evidence="1 2">
    <name type="scientific">Cucurbita argyrosperma subsp. sororia</name>
    <dbReference type="NCBI Taxonomy" id="37648"/>
    <lineage>
        <taxon>Eukaryota</taxon>
        <taxon>Viridiplantae</taxon>
        <taxon>Streptophyta</taxon>
        <taxon>Embryophyta</taxon>
        <taxon>Tracheophyta</taxon>
        <taxon>Spermatophyta</taxon>
        <taxon>Magnoliopsida</taxon>
        <taxon>eudicotyledons</taxon>
        <taxon>Gunneridae</taxon>
        <taxon>Pentapetalae</taxon>
        <taxon>rosids</taxon>
        <taxon>fabids</taxon>
        <taxon>Cucurbitales</taxon>
        <taxon>Cucurbitaceae</taxon>
        <taxon>Cucurbiteae</taxon>
        <taxon>Cucurbita</taxon>
    </lineage>
</organism>
<feature type="non-terminal residue" evidence="1">
    <location>
        <position position="1"/>
    </location>
</feature>
<accession>A0AAV6MT86</accession>
<keyword evidence="2" id="KW-1185">Reference proteome</keyword>
<protein>
    <submittedName>
        <fullName evidence="1">Uncharacterized protein</fullName>
    </submittedName>
</protein>
<evidence type="ECO:0000313" key="2">
    <source>
        <dbReference type="Proteomes" id="UP000685013"/>
    </source>
</evidence>
<proteinExistence type="predicted"/>